<dbReference type="RefSeq" id="WP_131239798.1">
    <property type="nucleotide sequence ID" value="NZ_SJTH01000160.1"/>
</dbReference>
<proteinExistence type="predicted"/>
<name>A0A4R1AQB8_9BACI</name>
<reference evidence="1 2" key="1">
    <citation type="submission" date="2019-03" db="EMBL/GenBank/DDBJ databases">
        <authorList>
            <person name="Jensen L."/>
            <person name="Storgaard J."/>
            <person name="Sulaj E."/>
            <person name="Schramm A."/>
            <person name="Marshall I.P.G."/>
        </authorList>
    </citation>
    <scope>NUCLEOTIDE SEQUENCE [LARGE SCALE GENOMIC DNA]</scope>
    <source>
        <strain evidence="1 2">2017H2G3</strain>
    </source>
</reference>
<organism evidence="1 2">
    <name type="scientific">Cytobacillus praedii</name>
    <dbReference type="NCBI Taxonomy" id="1742358"/>
    <lineage>
        <taxon>Bacteria</taxon>
        <taxon>Bacillati</taxon>
        <taxon>Bacillota</taxon>
        <taxon>Bacilli</taxon>
        <taxon>Bacillales</taxon>
        <taxon>Bacillaceae</taxon>
        <taxon>Cytobacillus</taxon>
    </lineage>
</organism>
<feature type="non-terminal residue" evidence="1">
    <location>
        <position position="179"/>
    </location>
</feature>
<evidence type="ECO:0000313" key="1">
    <source>
        <dbReference type="EMBL" id="TCI99577.1"/>
    </source>
</evidence>
<comment type="caution">
    <text evidence="1">The sequence shown here is derived from an EMBL/GenBank/DDBJ whole genome shotgun (WGS) entry which is preliminary data.</text>
</comment>
<gene>
    <name evidence="1" type="ORF">E0Y62_27300</name>
</gene>
<dbReference type="AlphaFoldDB" id="A0A4R1AQB8"/>
<keyword evidence="2" id="KW-1185">Reference proteome</keyword>
<dbReference type="OrthoDB" id="5186494at2"/>
<dbReference type="Proteomes" id="UP000293846">
    <property type="component" value="Unassembled WGS sequence"/>
</dbReference>
<protein>
    <submittedName>
        <fullName evidence="1">Uncharacterized protein</fullName>
    </submittedName>
</protein>
<sequence length="179" mass="21436">MTKFLDIKKVMEKSAESLTENTMKTVDNHGELYAEMLHYLEMLNLWSNKLEKYEPNAVLKEVCYDLLSSLYIAAQGMYRNAYICLRSALELGMSFIYFIDRNYEYLLWKVNDYDMKWSTLKDNEKGLLSKKYFSLFLGDFQGDDLIEKFKSVYKECSEYVHGKYKYMHTIEDQKIHYQK</sequence>
<accession>A0A4R1AQB8</accession>
<dbReference type="EMBL" id="SJTH01000160">
    <property type="protein sequence ID" value="TCI99577.1"/>
    <property type="molecule type" value="Genomic_DNA"/>
</dbReference>
<evidence type="ECO:0000313" key="2">
    <source>
        <dbReference type="Proteomes" id="UP000293846"/>
    </source>
</evidence>